<sequence length="179" mass="19879">MIHSFLSPVSNKRSDEYGGSFANRIRFLLEVVEAIRSVIPSGMPLFLRTSSHDWIEGGWDTSENSELAELLLPLGVDLIDCSSGGIKADITYPVAPGYQVRFSEDVKERSAMLTCAVGVITEPKFAQEIVESKKADAVMLGREFLRNPNWVLSAATTLGVELEWLNQYKQGKPKKVLPY</sequence>
<dbReference type="PANTHER" id="PTHR43303:SF4">
    <property type="entry name" value="NADPH DEHYDROGENASE C23G7.10C-RELATED"/>
    <property type="match status" value="1"/>
</dbReference>
<dbReference type="GO" id="GO:0050661">
    <property type="term" value="F:NADP binding"/>
    <property type="evidence" value="ECO:0007669"/>
    <property type="project" value="InterPro"/>
</dbReference>
<dbReference type="AlphaFoldDB" id="A0A6J7K5N4"/>
<evidence type="ECO:0000259" key="6">
    <source>
        <dbReference type="Pfam" id="PF00724"/>
    </source>
</evidence>
<gene>
    <name evidence="7" type="ORF">UFOPK3828_00297</name>
</gene>
<feature type="domain" description="NADH:flavin oxidoreductase/NADH oxidase N-terminal" evidence="6">
    <location>
        <begin position="2"/>
        <end position="156"/>
    </location>
</feature>
<name>A0A6J7K5N4_9ZZZZ</name>
<reference evidence="7" key="1">
    <citation type="submission" date="2020-05" db="EMBL/GenBank/DDBJ databases">
        <authorList>
            <person name="Chiriac C."/>
            <person name="Salcher M."/>
            <person name="Ghai R."/>
            <person name="Kavagutti S V."/>
        </authorList>
    </citation>
    <scope>NUCLEOTIDE SEQUENCE</scope>
</reference>
<keyword evidence="5" id="KW-0560">Oxidoreductase</keyword>
<dbReference type="Gene3D" id="3.20.20.70">
    <property type="entry name" value="Aldolase class I"/>
    <property type="match status" value="1"/>
</dbReference>
<keyword evidence="3" id="KW-0288">FMN</keyword>
<dbReference type="InterPro" id="IPR013785">
    <property type="entry name" value="Aldolase_TIM"/>
</dbReference>
<dbReference type="GO" id="GO:0010181">
    <property type="term" value="F:FMN binding"/>
    <property type="evidence" value="ECO:0007669"/>
    <property type="project" value="InterPro"/>
</dbReference>
<dbReference type="Pfam" id="PF00724">
    <property type="entry name" value="Oxidored_FMN"/>
    <property type="match status" value="1"/>
</dbReference>
<proteinExistence type="predicted"/>
<dbReference type="EMBL" id="CAFBNP010000033">
    <property type="protein sequence ID" value="CAB4949534.1"/>
    <property type="molecule type" value="Genomic_DNA"/>
</dbReference>
<accession>A0A6J7K5N4</accession>
<keyword evidence="4" id="KW-0521">NADP</keyword>
<keyword evidence="2" id="KW-0285">Flavoprotein</keyword>
<comment type="cofactor">
    <cofactor evidence="1">
        <name>FMN</name>
        <dbReference type="ChEBI" id="CHEBI:58210"/>
    </cofactor>
</comment>
<dbReference type="SUPFAM" id="SSF51395">
    <property type="entry name" value="FMN-linked oxidoreductases"/>
    <property type="match status" value="1"/>
</dbReference>
<dbReference type="InterPro" id="IPR001155">
    <property type="entry name" value="OxRdtase_FMN_N"/>
</dbReference>
<evidence type="ECO:0000313" key="7">
    <source>
        <dbReference type="EMBL" id="CAB4949534.1"/>
    </source>
</evidence>
<organism evidence="7">
    <name type="scientific">freshwater metagenome</name>
    <dbReference type="NCBI Taxonomy" id="449393"/>
    <lineage>
        <taxon>unclassified sequences</taxon>
        <taxon>metagenomes</taxon>
        <taxon>ecological metagenomes</taxon>
    </lineage>
</organism>
<evidence type="ECO:0000256" key="2">
    <source>
        <dbReference type="ARBA" id="ARBA00022630"/>
    </source>
</evidence>
<dbReference type="PANTHER" id="PTHR43303">
    <property type="entry name" value="NADPH DEHYDROGENASE C23G7.10C-RELATED"/>
    <property type="match status" value="1"/>
</dbReference>
<evidence type="ECO:0000256" key="5">
    <source>
        <dbReference type="ARBA" id="ARBA00023002"/>
    </source>
</evidence>
<dbReference type="GO" id="GO:0003959">
    <property type="term" value="F:NADPH dehydrogenase activity"/>
    <property type="evidence" value="ECO:0007669"/>
    <property type="project" value="InterPro"/>
</dbReference>
<evidence type="ECO:0000256" key="3">
    <source>
        <dbReference type="ARBA" id="ARBA00022643"/>
    </source>
</evidence>
<evidence type="ECO:0000256" key="4">
    <source>
        <dbReference type="ARBA" id="ARBA00022857"/>
    </source>
</evidence>
<evidence type="ECO:0000256" key="1">
    <source>
        <dbReference type="ARBA" id="ARBA00001917"/>
    </source>
</evidence>
<dbReference type="InterPro" id="IPR044152">
    <property type="entry name" value="YqjM-like"/>
</dbReference>
<protein>
    <submittedName>
        <fullName evidence="7">Unannotated protein</fullName>
    </submittedName>
</protein>